<protein>
    <submittedName>
        <fullName evidence="5">Stage II sporulation protein E (SpoIIE)</fullName>
    </submittedName>
</protein>
<dbReference type="OrthoDB" id="1119265at2"/>
<feature type="modified residue" description="4-aspartylphosphate" evidence="2">
    <location>
        <position position="55"/>
    </location>
</feature>
<reference evidence="5 6" key="1">
    <citation type="submission" date="2016-10" db="EMBL/GenBank/DDBJ databases">
        <authorList>
            <person name="de Groot N.N."/>
        </authorList>
    </citation>
    <scope>NUCLEOTIDE SEQUENCE [LARGE SCALE GENOMIC DNA]</scope>
    <source>
        <strain>GEY</strain>
        <strain evidence="6">DSM 9560</strain>
    </source>
</reference>
<gene>
    <name evidence="5" type="ORF">SAMN04488541_102258</name>
</gene>
<dbReference type="SUPFAM" id="SSF52172">
    <property type="entry name" value="CheY-like"/>
    <property type="match status" value="1"/>
</dbReference>
<accession>A0A1I2HC25</accession>
<dbReference type="Pfam" id="PF00072">
    <property type="entry name" value="Response_reg"/>
    <property type="match status" value="1"/>
</dbReference>
<name>A0A1I2HC25_9BACT</name>
<evidence type="ECO:0000313" key="6">
    <source>
        <dbReference type="Proteomes" id="UP000199513"/>
    </source>
</evidence>
<dbReference type="Pfam" id="PF07228">
    <property type="entry name" value="SpoIIE"/>
    <property type="match status" value="1"/>
</dbReference>
<dbReference type="CDD" id="cd17569">
    <property type="entry name" value="REC_HupR-like"/>
    <property type="match status" value="1"/>
</dbReference>
<dbReference type="RefSeq" id="WP_091546131.1">
    <property type="nucleotide sequence ID" value="NZ_FONY01000022.1"/>
</dbReference>
<dbReference type="AlphaFoldDB" id="A0A1I2HC25"/>
<evidence type="ECO:0000256" key="1">
    <source>
        <dbReference type="ARBA" id="ARBA00022553"/>
    </source>
</evidence>
<dbReference type="Gene3D" id="3.40.50.2300">
    <property type="match status" value="1"/>
</dbReference>
<dbReference type="PROSITE" id="PS50110">
    <property type="entry name" value="RESPONSE_REGULATORY"/>
    <property type="match status" value="1"/>
</dbReference>
<evidence type="ECO:0000259" key="4">
    <source>
        <dbReference type="PROSITE" id="PS50110"/>
    </source>
</evidence>
<organism evidence="5 6">
    <name type="scientific">Thermoflexibacter ruber</name>
    <dbReference type="NCBI Taxonomy" id="1003"/>
    <lineage>
        <taxon>Bacteria</taxon>
        <taxon>Pseudomonadati</taxon>
        <taxon>Bacteroidota</taxon>
        <taxon>Cytophagia</taxon>
        <taxon>Cytophagales</taxon>
        <taxon>Thermoflexibacteraceae</taxon>
        <taxon>Thermoflexibacter</taxon>
    </lineage>
</organism>
<evidence type="ECO:0000256" key="3">
    <source>
        <dbReference type="SAM" id="Coils"/>
    </source>
</evidence>
<feature type="coiled-coil region" evidence="3">
    <location>
        <begin position="123"/>
        <end position="161"/>
    </location>
</feature>
<dbReference type="InterPro" id="IPR011006">
    <property type="entry name" value="CheY-like_superfamily"/>
</dbReference>
<keyword evidence="1 2" id="KW-0597">Phosphoprotein</keyword>
<dbReference type="InterPro" id="IPR001789">
    <property type="entry name" value="Sig_transdc_resp-reg_receiver"/>
</dbReference>
<dbReference type="InterPro" id="IPR036457">
    <property type="entry name" value="PPM-type-like_dom_sf"/>
</dbReference>
<keyword evidence="3" id="KW-0175">Coiled coil</keyword>
<keyword evidence="6" id="KW-1185">Reference proteome</keyword>
<dbReference type="InterPro" id="IPR001932">
    <property type="entry name" value="PPM-type_phosphatase-like_dom"/>
</dbReference>
<feature type="domain" description="Response regulatory" evidence="4">
    <location>
        <begin position="7"/>
        <end position="121"/>
    </location>
</feature>
<dbReference type="EMBL" id="FONY01000022">
    <property type="protein sequence ID" value="SFF26121.1"/>
    <property type="molecule type" value="Genomic_DNA"/>
</dbReference>
<dbReference type="Gene3D" id="3.60.40.10">
    <property type="entry name" value="PPM-type phosphatase domain"/>
    <property type="match status" value="1"/>
</dbReference>
<dbReference type="GO" id="GO:0000160">
    <property type="term" value="P:phosphorelay signal transduction system"/>
    <property type="evidence" value="ECO:0007669"/>
    <property type="project" value="InterPro"/>
</dbReference>
<evidence type="ECO:0000313" key="5">
    <source>
        <dbReference type="EMBL" id="SFF26121.1"/>
    </source>
</evidence>
<dbReference type="PANTHER" id="PTHR44591:SF19">
    <property type="entry name" value="TWO-COMPONENT RESPONSE REGULATOR-RELATED"/>
    <property type="match status" value="1"/>
</dbReference>
<proteinExistence type="predicted"/>
<dbReference type="STRING" id="1003.SAMN04488541_102258"/>
<dbReference type="Proteomes" id="UP000199513">
    <property type="component" value="Unassembled WGS sequence"/>
</dbReference>
<sequence>MNKEKYRILYVDDEVDNLIIFKAAFRRYYDVFTAASAKEGMEILKNNEIHILITDQRMPEMTGVEFLESIITDYPEIIRMILTGFSDVEAIIQAINKGRVYQYITKPWDVDELKITIDNAIESFRLKSENKQLIKDLKEANQRLEEYALDLEKKVEERTAEVVRQKEIIEKKNEDITASINYAKNIQDAILPEEKRIAEAFSQSFILFKPRDIVSGDFYWFQEKTTPKGEEKIIITAVDCTGHGVPGAFMSLIANEILNEIVNEKNITEAGKILNELHKGVRKALKQDLSDNRDGMDMSLCVIDKKSKTIGFAGAKNSLIYIQNNELVTLKGDKFPIGGLQHEKERIFTTKTISYAHSPMYCYIFSDGYQDQFGGENSQKFHRQNLKNLLFQNHTLAMSEQKIILEETLKKWRKIGTPDEEQQVDDILIIGFVLS</sequence>
<dbReference type="SMART" id="SM00448">
    <property type="entry name" value="REC"/>
    <property type="match status" value="1"/>
</dbReference>
<dbReference type="PANTHER" id="PTHR44591">
    <property type="entry name" value="STRESS RESPONSE REGULATOR PROTEIN 1"/>
    <property type="match status" value="1"/>
</dbReference>
<evidence type="ECO:0000256" key="2">
    <source>
        <dbReference type="PROSITE-ProRule" id="PRU00169"/>
    </source>
</evidence>
<dbReference type="InterPro" id="IPR050595">
    <property type="entry name" value="Bact_response_regulator"/>
</dbReference>